<name>A0ACB8TVZ4_9APHY</name>
<proteinExistence type="predicted"/>
<accession>A0ACB8TVZ4</accession>
<gene>
    <name evidence="1" type="ORF">BDY19DRAFT_908492</name>
</gene>
<evidence type="ECO:0000313" key="2">
    <source>
        <dbReference type="Proteomes" id="UP001055072"/>
    </source>
</evidence>
<sequence length="224" mass="24926">MIGWRLQNATKLPEVAEVLSAKIDATLFIGWSSAGVGTVDVSDEGKNGQQARVRRPRTSPRESGDEEHEINACMCLMVGSSHCFFTGGSKISFRISTTCFVRHKPSRADGDVDSGHLELVIIISPPLQIIFVDKDQKEMIHHHDADAAYRSVITIAMTYDVFLVIIRTGLKTPANTSWKGQRTPAEGYPYHCPWLHHASRLVMYQIVPPSIGKLPDMRTLYGYS</sequence>
<comment type="caution">
    <text evidence="1">The sequence shown here is derived from an EMBL/GenBank/DDBJ whole genome shotgun (WGS) entry which is preliminary data.</text>
</comment>
<reference evidence="1" key="1">
    <citation type="journal article" date="2021" name="Environ. Microbiol.">
        <title>Gene family expansions and transcriptome signatures uncover fungal adaptations to wood decay.</title>
        <authorList>
            <person name="Hage H."/>
            <person name="Miyauchi S."/>
            <person name="Viragh M."/>
            <person name="Drula E."/>
            <person name="Min B."/>
            <person name="Chaduli D."/>
            <person name="Navarro D."/>
            <person name="Favel A."/>
            <person name="Norest M."/>
            <person name="Lesage-Meessen L."/>
            <person name="Balint B."/>
            <person name="Merenyi Z."/>
            <person name="de Eugenio L."/>
            <person name="Morin E."/>
            <person name="Martinez A.T."/>
            <person name="Baldrian P."/>
            <person name="Stursova M."/>
            <person name="Martinez M.J."/>
            <person name="Novotny C."/>
            <person name="Magnuson J.K."/>
            <person name="Spatafora J.W."/>
            <person name="Maurice S."/>
            <person name="Pangilinan J."/>
            <person name="Andreopoulos W."/>
            <person name="LaButti K."/>
            <person name="Hundley H."/>
            <person name="Na H."/>
            <person name="Kuo A."/>
            <person name="Barry K."/>
            <person name="Lipzen A."/>
            <person name="Henrissat B."/>
            <person name="Riley R."/>
            <person name="Ahrendt S."/>
            <person name="Nagy L.G."/>
            <person name="Grigoriev I.V."/>
            <person name="Martin F."/>
            <person name="Rosso M.N."/>
        </authorList>
    </citation>
    <scope>NUCLEOTIDE SEQUENCE</scope>
    <source>
        <strain evidence="1">CBS 384.51</strain>
    </source>
</reference>
<protein>
    <submittedName>
        <fullName evidence="1">Uncharacterized protein</fullName>
    </submittedName>
</protein>
<dbReference type="EMBL" id="MU274925">
    <property type="protein sequence ID" value="KAI0086242.1"/>
    <property type="molecule type" value="Genomic_DNA"/>
</dbReference>
<organism evidence="1 2">
    <name type="scientific">Irpex rosettiformis</name>
    <dbReference type="NCBI Taxonomy" id="378272"/>
    <lineage>
        <taxon>Eukaryota</taxon>
        <taxon>Fungi</taxon>
        <taxon>Dikarya</taxon>
        <taxon>Basidiomycota</taxon>
        <taxon>Agaricomycotina</taxon>
        <taxon>Agaricomycetes</taxon>
        <taxon>Polyporales</taxon>
        <taxon>Irpicaceae</taxon>
        <taxon>Irpex</taxon>
    </lineage>
</organism>
<evidence type="ECO:0000313" key="1">
    <source>
        <dbReference type="EMBL" id="KAI0086242.1"/>
    </source>
</evidence>
<dbReference type="Proteomes" id="UP001055072">
    <property type="component" value="Unassembled WGS sequence"/>
</dbReference>
<keyword evidence="2" id="KW-1185">Reference proteome</keyword>